<accession>A0ABQ4DXA1</accession>
<name>A0ABQ4DXA1_9ACTN</name>
<evidence type="ECO:0008006" key="4">
    <source>
        <dbReference type="Google" id="ProtNLM"/>
    </source>
</evidence>
<dbReference type="RefSeq" id="WP_203865668.1">
    <property type="nucleotide sequence ID" value="NZ_BONW01000008.1"/>
</dbReference>
<proteinExistence type="predicted"/>
<keyword evidence="1" id="KW-0732">Signal</keyword>
<gene>
    <name evidence="2" type="ORF">Pen02_20230</name>
</gene>
<evidence type="ECO:0000313" key="3">
    <source>
        <dbReference type="Proteomes" id="UP000646749"/>
    </source>
</evidence>
<comment type="caution">
    <text evidence="2">The sequence shown here is derived from an EMBL/GenBank/DDBJ whole genome shotgun (WGS) entry which is preliminary data.</text>
</comment>
<organism evidence="2 3">
    <name type="scientific">Plantactinospora endophytica</name>
    <dbReference type="NCBI Taxonomy" id="673535"/>
    <lineage>
        <taxon>Bacteria</taxon>
        <taxon>Bacillati</taxon>
        <taxon>Actinomycetota</taxon>
        <taxon>Actinomycetes</taxon>
        <taxon>Micromonosporales</taxon>
        <taxon>Micromonosporaceae</taxon>
        <taxon>Plantactinospora</taxon>
    </lineage>
</organism>
<dbReference type="Proteomes" id="UP000646749">
    <property type="component" value="Unassembled WGS sequence"/>
</dbReference>
<evidence type="ECO:0000256" key="1">
    <source>
        <dbReference type="SAM" id="SignalP"/>
    </source>
</evidence>
<dbReference type="EMBL" id="BONW01000008">
    <property type="protein sequence ID" value="GIG87087.1"/>
    <property type="molecule type" value="Genomic_DNA"/>
</dbReference>
<reference evidence="2 3" key="1">
    <citation type="submission" date="2021-01" db="EMBL/GenBank/DDBJ databases">
        <title>Whole genome shotgun sequence of Plantactinospora endophytica NBRC 110450.</title>
        <authorList>
            <person name="Komaki H."/>
            <person name="Tamura T."/>
        </authorList>
    </citation>
    <scope>NUCLEOTIDE SEQUENCE [LARGE SCALE GENOMIC DNA]</scope>
    <source>
        <strain evidence="2 3">NBRC 110450</strain>
    </source>
</reference>
<sequence>MSRGKTTRLVATVSGVALTGAVLAALPATGASASGGCSGSLITINSGSGAEAPSRAYGHRHATGNHYIRYRVGRYIGWYADNNGGWDGDTRDTFYTETYCG</sequence>
<protein>
    <recommendedName>
        <fullName evidence="4">SH3 domain-containing protein</fullName>
    </recommendedName>
</protein>
<feature type="signal peptide" evidence="1">
    <location>
        <begin position="1"/>
        <end position="24"/>
    </location>
</feature>
<feature type="chain" id="PRO_5047282298" description="SH3 domain-containing protein" evidence="1">
    <location>
        <begin position="25"/>
        <end position="101"/>
    </location>
</feature>
<keyword evidence="3" id="KW-1185">Reference proteome</keyword>
<evidence type="ECO:0000313" key="2">
    <source>
        <dbReference type="EMBL" id="GIG87087.1"/>
    </source>
</evidence>